<dbReference type="EMBL" id="UINC01080177">
    <property type="protein sequence ID" value="SVC22871.1"/>
    <property type="molecule type" value="Genomic_DNA"/>
</dbReference>
<gene>
    <name evidence="3" type="ORF">METZ01_LOCUS275725</name>
</gene>
<evidence type="ECO:0008006" key="4">
    <source>
        <dbReference type="Google" id="ProtNLM"/>
    </source>
</evidence>
<feature type="non-terminal residue" evidence="3">
    <location>
        <position position="244"/>
    </location>
</feature>
<dbReference type="SUPFAM" id="SSF51735">
    <property type="entry name" value="NAD(P)-binding Rossmann-fold domains"/>
    <property type="match status" value="1"/>
</dbReference>
<evidence type="ECO:0000259" key="2">
    <source>
        <dbReference type="Pfam" id="PF10728"/>
    </source>
</evidence>
<name>A0A382KJJ5_9ZZZZ</name>
<dbReference type="Pfam" id="PF10728">
    <property type="entry name" value="DUF2520"/>
    <property type="match status" value="1"/>
</dbReference>
<evidence type="ECO:0000313" key="3">
    <source>
        <dbReference type="EMBL" id="SVC22871.1"/>
    </source>
</evidence>
<dbReference type="SUPFAM" id="SSF48179">
    <property type="entry name" value="6-phosphogluconate dehydrogenase C-terminal domain-like"/>
    <property type="match status" value="1"/>
</dbReference>
<reference evidence="3" key="1">
    <citation type="submission" date="2018-05" db="EMBL/GenBank/DDBJ databases">
        <authorList>
            <person name="Lanie J.A."/>
            <person name="Ng W.-L."/>
            <person name="Kazmierczak K.M."/>
            <person name="Andrzejewski T.M."/>
            <person name="Davidsen T.M."/>
            <person name="Wayne K.J."/>
            <person name="Tettelin H."/>
            <person name="Glass J.I."/>
            <person name="Rusch D."/>
            <person name="Podicherti R."/>
            <person name="Tsui H.-C.T."/>
            <person name="Winkler M.E."/>
        </authorList>
    </citation>
    <scope>NUCLEOTIDE SEQUENCE</scope>
</reference>
<feature type="domain" description="Putative oxidoreductase/dehydrogenase Rossmann-like" evidence="1">
    <location>
        <begin position="8"/>
        <end position="106"/>
    </location>
</feature>
<protein>
    <recommendedName>
        <fullName evidence="4">DUF2520 domain-containing protein</fullName>
    </recommendedName>
</protein>
<dbReference type="AlphaFoldDB" id="A0A382KJJ5"/>
<evidence type="ECO:0000259" key="1">
    <source>
        <dbReference type="Pfam" id="PF10727"/>
    </source>
</evidence>
<feature type="domain" description="DUF2520" evidence="2">
    <location>
        <begin position="138"/>
        <end position="244"/>
    </location>
</feature>
<organism evidence="3">
    <name type="scientific">marine metagenome</name>
    <dbReference type="NCBI Taxonomy" id="408172"/>
    <lineage>
        <taxon>unclassified sequences</taxon>
        <taxon>metagenomes</taxon>
        <taxon>ecological metagenomes</taxon>
    </lineage>
</organism>
<accession>A0A382KJJ5</accession>
<sequence length="244" mass="25769">MALSKNSTIGFVGAGKVGTSLAIAMHNAGYKITGSNSKSISSADNLSDAIPNCKTYKNINDIASHCEILFITTPDDSIEPTANSIKINRHNALIHCSGVKTIDVFKNAITANIPVGSFHPMQAFSSIETGIKSIPGTTFGIEGNGEIRDYLSEAAIKINGIPVFIQSKHKALYHLSGVMLGNLLASLAAISANLWHHMDIDEDTAIKALTPMITQVSINLQSSGVPKGIAGPYIRGDVGTIKSH</sequence>
<proteinExistence type="predicted"/>
<dbReference type="InterPro" id="IPR036291">
    <property type="entry name" value="NAD(P)-bd_dom_sf"/>
</dbReference>
<dbReference type="InterPro" id="IPR018931">
    <property type="entry name" value="DUF2520"/>
</dbReference>
<dbReference type="InterPro" id="IPR008927">
    <property type="entry name" value="6-PGluconate_DH-like_C_sf"/>
</dbReference>
<dbReference type="InterPro" id="IPR037108">
    <property type="entry name" value="TM1727-like_C_sf"/>
</dbReference>
<dbReference type="Pfam" id="PF10727">
    <property type="entry name" value="Rossmann-like"/>
    <property type="match status" value="1"/>
</dbReference>
<dbReference type="InterPro" id="IPR019665">
    <property type="entry name" value="OxRdtase/DH_put_Rossmann_dom"/>
</dbReference>
<dbReference type="Gene3D" id="1.10.1040.20">
    <property type="entry name" value="ProC-like, C-terminal domain"/>
    <property type="match status" value="1"/>
</dbReference>
<dbReference type="PANTHER" id="PTHR40459:SF1">
    <property type="entry name" value="CONSERVED HYPOTHETICAL ALANINE AND LEUCINE RICH PROTEIN"/>
    <property type="match status" value="1"/>
</dbReference>
<dbReference type="Gene3D" id="3.40.50.720">
    <property type="entry name" value="NAD(P)-binding Rossmann-like Domain"/>
    <property type="match status" value="1"/>
</dbReference>
<dbReference type="PANTHER" id="PTHR40459">
    <property type="entry name" value="CONSERVED HYPOTHETICAL ALANINE AND LEUCINE RICH PROTEIN"/>
    <property type="match status" value="1"/>
</dbReference>